<dbReference type="Proteomes" id="UP000789920">
    <property type="component" value="Unassembled WGS sequence"/>
</dbReference>
<reference evidence="1" key="1">
    <citation type="submission" date="2021-06" db="EMBL/GenBank/DDBJ databases">
        <authorList>
            <person name="Kallberg Y."/>
            <person name="Tangrot J."/>
            <person name="Rosling A."/>
        </authorList>
    </citation>
    <scope>NUCLEOTIDE SEQUENCE</scope>
    <source>
        <strain evidence="1">MA461A</strain>
    </source>
</reference>
<feature type="non-terminal residue" evidence="1">
    <location>
        <position position="51"/>
    </location>
</feature>
<gene>
    <name evidence="1" type="ORF">RPERSI_LOCUS15634</name>
</gene>
<keyword evidence="2" id="KW-1185">Reference proteome</keyword>
<sequence>ITEQLSQQQMQAQANIKKIQEKQKEYYNKNIKPIEFKIDDQVLLYKLVKEK</sequence>
<dbReference type="EMBL" id="CAJVQC010037755">
    <property type="protein sequence ID" value="CAG8764563.1"/>
    <property type="molecule type" value="Genomic_DNA"/>
</dbReference>
<name>A0ACA9QU53_9GLOM</name>
<feature type="non-terminal residue" evidence="1">
    <location>
        <position position="1"/>
    </location>
</feature>
<protein>
    <submittedName>
        <fullName evidence="1">20740_t:CDS:1</fullName>
    </submittedName>
</protein>
<evidence type="ECO:0000313" key="2">
    <source>
        <dbReference type="Proteomes" id="UP000789920"/>
    </source>
</evidence>
<comment type="caution">
    <text evidence="1">The sequence shown here is derived from an EMBL/GenBank/DDBJ whole genome shotgun (WGS) entry which is preliminary data.</text>
</comment>
<evidence type="ECO:0000313" key="1">
    <source>
        <dbReference type="EMBL" id="CAG8764563.1"/>
    </source>
</evidence>
<organism evidence="1 2">
    <name type="scientific">Racocetra persica</name>
    <dbReference type="NCBI Taxonomy" id="160502"/>
    <lineage>
        <taxon>Eukaryota</taxon>
        <taxon>Fungi</taxon>
        <taxon>Fungi incertae sedis</taxon>
        <taxon>Mucoromycota</taxon>
        <taxon>Glomeromycotina</taxon>
        <taxon>Glomeromycetes</taxon>
        <taxon>Diversisporales</taxon>
        <taxon>Gigasporaceae</taxon>
        <taxon>Racocetra</taxon>
    </lineage>
</organism>
<proteinExistence type="predicted"/>
<accession>A0ACA9QU53</accession>